<organism evidence="1 2">
    <name type="scientific">Cyclospora cayetanensis</name>
    <dbReference type="NCBI Taxonomy" id="88456"/>
    <lineage>
        <taxon>Eukaryota</taxon>
        <taxon>Sar</taxon>
        <taxon>Alveolata</taxon>
        <taxon>Apicomplexa</taxon>
        <taxon>Conoidasida</taxon>
        <taxon>Coccidia</taxon>
        <taxon>Eucoccidiorida</taxon>
        <taxon>Eimeriorina</taxon>
        <taxon>Eimeriidae</taxon>
        <taxon>Cyclospora</taxon>
    </lineage>
</organism>
<dbReference type="AlphaFoldDB" id="A0A6P6RTA9"/>
<reference evidence="2" key="1">
    <citation type="submission" date="2025-08" db="UniProtKB">
        <authorList>
            <consortium name="RefSeq"/>
        </authorList>
    </citation>
    <scope>IDENTIFICATION</scope>
</reference>
<evidence type="ECO:0000313" key="1">
    <source>
        <dbReference type="Proteomes" id="UP000515125"/>
    </source>
</evidence>
<dbReference type="GeneID" id="34619228"/>
<sequence length="531" mass="59032">MGQDQSTVLSDERIGEEEARIRPRNKMVTTRQIKVVCGASTQAEYRVCGFVGMCTPCGTSSKRLHKPHCRPQTAAVLVWCSLCLQKRSAPDQVNKFMEKADVIDHIKPIREADMAAKKELESYEGIMELSAQLKKEKRKEEEPLDLKVMALPEIEEVESVSEEEEEDRGVFHREVEIEEEPVTIFREAAHPVAIEGECAVNCTLQFRDDSPYMREFPVYKIEWAESLSVGEATVFSIAALAGGGPDTPLIIPSDSLGKYICVRAYRQVEDQFETTKLRDNEAGMYDAHVAGARTAKILAPKQFVTVVSTSIVGPVLLAEDVTVLILKALARGGFSCAVKLRDVLDSADRAVPLERDPVKAAKAKKKIPATLLVDFRMLELRYPKSCIRVDEDGLIHLNLTKEPMGTEFAVIEQPLDVISVRPSKGPNTIVLALVFNTHGYEHGGTQQLIRFDVDPAVGRDLALHQCLAFQAVRKARLTRSTLSSWYNCGNVEALRRAVQDFLEAQALASSEAAPAFEKMPTTPWSIMNYRA</sequence>
<accession>A0A6P6RTA9</accession>
<evidence type="ECO:0000313" key="2">
    <source>
        <dbReference type="RefSeq" id="XP_026190355.1"/>
    </source>
</evidence>
<gene>
    <name evidence="2" type="primary">LOC34619228</name>
</gene>
<name>A0A6P6RTA9_9EIME</name>
<dbReference type="OrthoDB" id="338345at2759"/>
<dbReference type="RefSeq" id="XP_026190355.1">
    <property type="nucleotide sequence ID" value="XM_026334570.1"/>
</dbReference>
<proteinExistence type="predicted"/>
<dbReference type="Proteomes" id="UP000515125">
    <property type="component" value="Unplaced"/>
</dbReference>
<keyword evidence="1" id="KW-1185">Reference proteome</keyword>
<protein>
    <submittedName>
        <fullName evidence="2">Uncharacterized protein LOC34619228</fullName>
    </submittedName>
</protein>